<accession>A0A1N6SC76</accession>
<proteinExistence type="predicted"/>
<dbReference type="AlphaFoldDB" id="A0A1N6SC76"/>
<evidence type="ECO:0000313" key="2">
    <source>
        <dbReference type="EMBL" id="SIQ38698.1"/>
    </source>
</evidence>
<dbReference type="Proteomes" id="UP000241788">
    <property type="component" value="Unassembled WGS sequence"/>
</dbReference>
<evidence type="ECO:0000313" key="3">
    <source>
        <dbReference type="Proteomes" id="UP000241788"/>
    </source>
</evidence>
<evidence type="ECO:0000256" key="1">
    <source>
        <dbReference type="SAM" id="SignalP"/>
    </source>
</evidence>
<dbReference type="EMBL" id="FTLW01000002">
    <property type="protein sequence ID" value="SIQ38698.1"/>
    <property type="molecule type" value="Genomic_DNA"/>
</dbReference>
<feature type="signal peptide" evidence="1">
    <location>
        <begin position="1"/>
        <end position="22"/>
    </location>
</feature>
<protein>
    <recommendedName>
        <fullName evidence="4">DUF4124 domain-containing protein</fullName>
    </recommendedName>
</protein>
<name>A0A1N6SC76_9GAMM</name>
<keyword evidence="3" id="KW-1185">Reference proteome</keyword>
<sequence length="236" mass="25991">MHARLLPSLILLSLLGSATARAEQIKIYRCTDAKGKQTLRDSPCQRGEKQQTQEMIRPVDAKPVAARTTNVPARREVETVRYVIQPVARPLYACTTADGQRYLSESAEGEARWTPGWIAAPYTRPYPYPPVTIATHQGELRWRGRHGSVGVSGGRQYIAGAPVIGSPVYPVPVVAGGGYWARDACSALSTAETCGVLSDRRHEIRVRYSQAMPSERRLLDSESATLDTRLRQECGT</sequence>
<evidence type="ECO:0008006" key="4">
    <source>
        <dbReference type="Google" id="ProtNLM"/>
    </source>
</evidence>
<feature type="chain" id="PRO_5012230118" description="DUF4124 domain-containing protein" evidence="1">
    <location>
        <begin position="23"/>
        <end position="236"/>
    </location>
</feature>
<dbReference type="STRING" id="1604334.SAMN05421546_1248"/>
<reference evidence="3" key="1">
    <citation type="submission" date="2017-01" db="EMBL/GenBank/DDBJ databases">
        <authorList>
            <person name="Varghese N."/>
            <person name="Submissions S."/>
        </authorList>
    </citation>
    <scope>NUCLEOTIDE SEQUENCE [LARGE SCALE GENOMIC DNA]</scope>
    <source>
        <strain evidence="3">UM1</strain>
    </source>
</reference>
<keyword evidence="1" id="KW-0732">Signal</keyword>
<organism evidence="2 3">
    <name type="scientific">Solilutibacter tolerans</name>
    <dbReference type="NCBI Taxonomy" id="1604334"/>
    <lineage>
        <taxon>Bacteria</taxon>
        <taxon>Pseudomonadati</taxon>
        <taxon>Pseudomonadota</taxon>
        <taxon>Gammaproteobacteria</taxon>
        <taxon>Lysobacterales</taxon>
        <taxon>Lysobacteraceae</taxon>
        <taxon>Solilutibacter</taxon>
    </lineage>
</organism>
<gene>
    <name evidence="2" type="ORF">SAMN05421546_1248</name>
</gene>